<keyword evidence="2" id="KW-0472">Membrane</keyword>
<feature type="transmembrane region" description="Helical" evidence="2">
    <location>
        <begin position="168"/>
        <end position="190"/>
    </location>
</feature>
<dbReference type="Proteomes" id="UP000054988">
    <property type="component" value="Unassembled WGS sequence"/>
</dbReference>
<reference evidence="3 4" key="1">
    <citation type="submission" date="2015-12" db="EMBL/GenBank/DDBJ databases">
        <title>Draft genome sequence of Moniliophthora roreri, the causal agent of frosty pod rot of cacao.</title>
        <authorList>
            <person name="Aime M.C."/>
            <person name="Diaz-Valderrama J.R."/>
            <person name="Kijpornyongpan T."/>
            <person name="Phillips-Mora W."/>
        </authorList>
    </citation>
    <scope>NUCLEOTIDE SEQUENCE [LARGE SCALE GENOMIC DNA]</scope>
    <source>
        <strain evidence="3 4">MCA 2952</strain>
    </source>
</reference>
<feature type="transmembrane region" description="Helical" evidence="2">
    <location>
        <begin position="234"/>
        <end position="254"/>
    </location>
</feature>
<sequence length="435" mass="48748">MAAYEYGAYQERELTFSSSLHDSPLSPNRLQSSSPVPHLPCNSSTATPVNLSASQWPSTPISPTCTPPSNQQFVAPSPIIHKPSISLNFEERSKEITTKHDRFLSIYLSLSWMAGFRERYSLLLLGLIFGDCLIGFCLARSPLMDPVKMKTWTTPGEFRWFELLVYKVNYGCHIYFSIVGGLLVGLQFLPSIRRKHIRLHRLNGYLVIALLVPANIAGGVIARRAFGGEISTQAAYYVLTVMIVFALLCGGYYAKVNTKLHRKWMLRAIVYFSVPITGRIIMNIAMAIISNMGDFYSLWRCDEILFVLKDLKTLTERYPQCLPSGDVPRTLVTPGRYVPVLASIHQGALEDASAKRVTHGMTLFLAALIHVAAIEFYVSTPIISGNLTWSLHGAQLQMTDKANFQRCGFALEPQDFELERDTPRMSLNSRFIHSA</sequence>
<feature type="transmembrane region" description="Helical" evidence="2">
    <location>
        <begin position="266"/>
        <end position="289"/>
    </location>
</feature>
<feature type="transmembrane region" description="Helical" evidence="2">
    <location>
        <begin position="122"/>
        <end position="143"/>
    </location>
</feature>
<comment type="caution">
    <text evidence="3">The sequence shown here is derived from an EMBL/GenBank/DDBJ whole genome shotgun (WGS) entry which is preliminary data.</text>
</comment>
<evidence type="ECO:0000256" key="1">
    <source>
        <dbReference type="SAM" id="MobiDB-lite"/>
    </source>
</evidence>
<evidence type="ECO:0000313" key="3">
    <source>
        <dbReference type="EMBL" id="KTB43944.1"/>
    </source>
</evidence>
<dbReference type="Pfam" id="PF10067">
    <property type="entry name" value="DUF2306"/>
    <property type="match status" value="1"/>
</dbReference>
<dbReference type="eggNOG" id="ENOG502RYBX">
    <property type="taxonomic scope" value="Eukaryota"/>
</dbReference>
<accession>A0A0W0G5V7</accession>
<dbReference type="InterPro" id="IPR018750">
    <property type="entry name" value="DUF2306_membrane"/>
</dbReference>
<organism evidence="3 4">
    <name type="scientific">Moniliophthora roreri</name>
    <name type="common">Frosty pod rot fungus</name>
    <name type="synonym">Monilia roreri</name>
    <dbReference type="NCBI Taxonomy" id="221103"/>
    <lineage>
        <taxon>Eukaryota</taxon>
        <taxon>Fungi</taxon>
        <taxon>Dikarya</taxon>
        <taxon>Basidiomycota</taxon>
        <taxon>Agaricomycotina</taxon>
        <taxon>Agaricomycetes</taxon>
        <taxon>Agaricomycetidae</taxon>
        <taxon>Agaricales</taxon>
        <taxon>Marasmiineae</taxon>
        <taxon>Marasmiaceae</taxon>
        <taxon>Moniliophthora</taxon>
    </lineage>
</organism>
<proteinExistence type="predicted"/>
<keyword evidence="2" id="KW-0812">Transmembrane</keyword>
<gene>
    <name evidence="3" type="ORF">WG66_3484</name>
</gene>
<keyword evidence="2" id="KW-1133">Transmembrane helix</keyword>
<evidence type="ECO:0000256" key="2">
    <source>
        <dbReference type="SAM" id="Phobius"/>
    </source>
</evidence>
<name>A0A0W0G5V7_MONRR</name>
<dbReference type="EMBL" id="LATX01001041">
    <property type="protein sequence ID" value="KTB43944.1"/>
    <property type="molecule type" value="Genomic_DNA"/>
</dbReference>
<dbReference type="AlphaFoldDB" id="A0A0W0G5V7"/>
<protein>
    <submittedName>
        <fullName evidence="3">Uncharacterized protein</fullName>
    </submittedName>
</protein>
<feature type="region of interest" description="Disordered" evidence="1">
    <location>
        <begin position="19"/>
        <end position="38"/>
    </location>
</feature>
<feature type="transmembrane region" description="Helical" evidence="2">
    <location>
        <begin position="202"/>
        <end position="222"/>
    </location>
</feature>
<evidence type="ECO:0000313" key="4">
    <source>
        <dbReference type="Proteomes" id="UP000054988"/>
    </source>
</evidence>
<feature type="transmembrane region" description="Helical" evidence="2">
    <location>
        <begin position="357"/>
        <end position="378"/>
    </location>
</feature>